<evidence type="ECO:0000313" key="4">
    <source>
        <dbReference type="RefSeq" id="XP_015263580.1"/>
    </source>
</evidence>
<proteinExistence type="predicted"/>
<organism evidence="3 4">
    <name type="scientific">Gekko japonicus</name>
    <name type="common">Schlegel's Japanese gecko</name>
    <dbReference type="NCBI Taxonomy" id="146911"/>
    <lineage>
        <taxon>Eukaryota</taxon>
        <taxon>Metazoa</taxon>
        <taxon>Chordata</taxon>
        <taxon>Craniata</taxon>
        <taxon>Vertebrata</taxon>
        <taxon>Euteleostomi</taxon>
        <taxon>Lepidosauria</taxon>
        <taxon>Squamata</taxon>
        <taxon>Bifurcata</taxon>
        <taxon>Gekkota</taxon>
        <taxon>Gekkonidae</taxon>
        <taxon>Gekkoninae</taxon>
        <taxon>Gekko</taxon>
    </lineage>
</organism>
<accession>A0ABM1JQ43</accession>
<gene>
    <name evidence="4" type="primary">DCDC2B</name>
</gene>
<evidence type="ECO:0000313" key="3">
    <source>
        <dbReference type="Proteomes" id="UP000694871"/>
    </source>
</evidence>
<dbReference type="CDD" id="cd17150">
    <property type="entry name" value="DCX1_DCDC2B"/>
    <property type="match status" value="1"/>
</dbReference>
<dbReference type="Gene3D" id="3.10.20.230">
    <property type="entry name" value="Doublecortin domain"/>
    <property type="match status" value="2"/>
</dbReference>
<dbReference type="GeneID" id="107107763"/>
<evidence type="ECO:0000259" key="2">
    <source>
        <dbReference type="PROSITE" id="PS50309"/>
    </source>
</evidence>
<dbReference type="SUPFAM" id="SSF89837">
    <property type="entry name" value="Doublecortin (DC)"/>
    <property type="match status" value="2"/>
</dbReference>
<name>A0ABM1JQ43_GEKJA</name>
<dbReference type="InterPro" id="IPR003533">
    <property type="entry name" value="Doublecortin_dom"/>
</dbReference>
<dbReference type="Proteomes" id="UP000694871">
    <property type="component" value="Unplaced"/>
</dbReference>
<feature type="domain" description="Doublecortin" evidence="2">
    <location>
        <begin position="135"/>
        <end position="217"/>
    </location>
</feature>
<dbReference type="PANTHER" id="PTHR23004">
    <property type="entry name" value="DOUBLECORTIN DOMAIN CONTAINING 2"/>
    <property type="match status" value="1"/>
</dbReference>
<dbReference type="PANTHER" id="PTHR23004:SF10">
    <property type="entry name" value="DOUBLECORTIN DOMAIN-CONTAINING PROTEIN 2B"/>
    <property type="match status" value="1"/>
</dbReference>
<dbReference type="Pfam" id="PF03607">
    <property type="entry name" value="DCX"/>
    <property type="match status" value="2"/>
</dbReference>
<feature type="domain" description="Doublecortin" evidence="2">
    <location>
        <begin position="13"/>
        <end position="95"/>
    </location>
</feature>
<sequence length="423" mass="48083">MRSETVAVAPPARNVVIYRNGDPFFHGRKFVISQRRFLTFEAFLNEVTSTIQAPIAVRSIYTPRQGHRVTELTELHNGCQYVAAGFERFKRLDYINPGMKQLGENQKKVSAQSYPVISRRVNVLERCRRQVNMPCIIHVFRNGDLLSPPFRLMLSKSALQQWNTVLSLLSERANLRSGAVRRLCQLNGDVVSCGDELMSGSYYVAVGTEKYKNLPYVELLVPQKIVHRSFWNHTNNKRRNCNREFGKFHLASQDAASDSALLEAPQQLDLWRVRSTGVVEKDSGPGSSPVPHEKARKHRRSKEEKQETIIHTKPVRVGQISWNSPQWSDQEEGSIYKPKGARKEMQGAQEVGEDEDTQVELPVDQKVAEMVEEEVMPQTKPWQPNKKEKVQKAYQVQRAAGDFGGETSTTARLPPNSGELCRI</sequence>
<keyword evidence="3" id="KW-1185">Reference proteome</keyword>
<feature type="region of interest" description="Disordered" evidence="1">
    <location>
        <begin position="277"/>
        <end position="307"/>
    </location>
</feature>
<dbReference type="SMART" id="SM00537">
    <property type="entry name" value="DCX"/>
    <property type="match status" value="2"/>
</dbReference>
<dbReference type="RefSeq" id="XP_015263580.1">
    <property type="nucleotide sequence ID" value="XM_015408094.1"/>
</dbReference>
<protein>
    <submittedName>
        <fullName evidence="4">Doublecortin domain-containing protein 2B</fullName>
    </submittedName>
</protein>
<reference evidence="4" key="1">
    <citation type="submission" date="2025-08" db="UniProtKB">
        <authorList>
            <consortium name="RefSeq"/>
        </authorList>
    </citation>
    <scope>IDENTIFICATION</scope>
</reference>
<dbReference type="PROSITE" id="PS50309">
    <property type="entry name" value="DC"/>
    <property type="match status" value="2"/>
</dbReference>
<dbReference type="InterPro" id="IPR036572">
    <property type="entry name" value="Doublecortin_dom_sf"/>
</dbReference>
<feature type="region of interest" description="Disordered" evidence="1">
    <location>
        <begin position="400"/>
        <end position="423"/>
    </location>
</feature>
<evidence type="ECO:0000256" key="1">
    <source>
        <dbReference type="SAM" id="MobiDB-lite"/>
    </source>
</evidence>